<dbReference type="Pfam" id="PF05970">
    <property type="entry name" value="PIF1"/>
    <property type="match status" value="1"/>
</dbReference>
<keyword evidence="1" id="KW-0378">Hydrolase</keyword>
<keyword evidence="1" id="KW-0347">Helicase</keyword>
<evidence type="ECO:0000313" key="3">
    <source>
        <dbReference type="EMBL" id="KIK37584.1"/>
    </source>
</evidence>
<dbReference type="GO" id="GO:0016887">
    <property type="term" value="F:ATP hydrolysis activity"/>
    <property type="evidence" value="ECO:0007669"/>
    <property type="project" value="RHEA"/>
</dbReference>
<protein>
    <recommendedName>
        <fullName evidence="1">ATP-dependent DNA helicase</fullName>
        <ecNumber evidence="1">5.6.2.3</ecNumber>
    </recommendedName>
</protein>
<dbReference type="EMBL" id="KN835441">
    <property type="protein sequence ID" value="KIK37584.1"/>
    <property type="molecule type" value="Genomic_DNA"/>
</dbReference>
<keyword evidence="1" id="KW-0227">DNA damage</keyword>
<keyword evidence="4" id="KW-1185">Reference proteome</keyword>
<accession>A0A0D0AHI4</accession>
<feature type="non-terminal residue" evidence="3">
    <location>
        <position position="1"/>
    </location>
</feature>
<reference evidence="3 4" key="1">
    <citation type="submission" date="2014-04" db="EMBL/GenBank/DDBJ databases">
        <authorList>
            <consortium name="DOE Joint Genome Institute"/>
            <person name="Kuo A."/>
            <person name="Ruytinx J."/>
            <person name="Rineau F."/>
            <person name="Colpaert J."/>
            <person name="Kohler A."/>
            <person name="Nagy L.G."/>
            <person name="Floudas D."/>
            <person name="Copeland A."/>
            <person name="Barry K.W."/>
            <person name="Cichocki N."/>
            <person name="Veneault-Fourrey C."/>
            <person name="LaButti K."/>
            <person name="Lindquist E.A."/>
            <person name="Lipzen A."/>
            <person name="Lundell T."/>
            <person name="Morin E."/>
            <person name="Murat C."/>
            <person name="Sun H."/>
            <person name="Tunlid A."/>
            <person name="Henrissat B."/>
            <person name="Grigoriev I.V."/>
            <person name="Hibbett D.S."/>
            <person name="Martin F."/>
            <person name="Nordberg H.P."/>
            <person name="Cantor M.N."/>
            <person name="Hua S.X."/>
        </authorList>
    </citation>
    <scope>NUCLEOTIDE SEQUENCE [LARGE SCALE GENOMIC DNA]</scope>
    <source>
        <strain evidence="3 4">UH-Slu-Lm8-n1</strain>
    </source>
</reference>
<dbReference type="HOGENOM" id="CLU_001324_8_3_1"/>
<keyword evidence="1" id="KW-0067">ATP-binding</keyword>
<dbReference type="GO" id="GO:0000723">
    <property type="term" value="P:telomere maintenance"/>
    <property type="evidence" value="ECO:0007669"/>
    <property type="project" value="InterPro"/>
</dbReference>
<dbReference type="Proteomes" id="UP000054485">
    <property type="component" value="Unassembled WGS sequence"/>
</dbReference>
<evidence type="ECO:0000256" key="1">
    <source>
        <dbReference type="RuleBase" id="RU363044"/>
    </source>
</evidence>
<sequence>LIIWDEITAQDRRAPEAVDRTFRDIRNCDRPFGGVTVVFGGDFQQTLPVVVNGSREDIIAACVQRSHLWMDINILHLRTNM</sequence>
<evidence type="ECO:0000313" key="4">
    <source>
        <dbReference type="Proteomes" id="UP000054485"/>
    </source>
</evidence>
<dbReference type="InParanoid" id="A0A0D0AHI4"/>
<organism evidence="3 4">
    <name type="scientific">Suillus luteus UH-Slu-Lm8-n1</name>
    <dbReference type="NCBI Taxonomy" id="930992"/>
    <lineage>
        <taxon>Eukaryota</taxon>
        <taxon>Fungi</taxon>
        <taxon>Dikarya</taxon>
        <taxon>Basidiomycota</taxon>
        <taxon>Agaricomycotina</taxon>
        <taxon>Agaricomycetes</taxon>
        <taxon>Agaricomycetidae</taxon>
        <taxon>Boletales</taxon>
        <taxon>Suillineae</taxon>
        <taxon>Suillaceae</taxon>
        <taxon>Suillus</taxon>
    </lineage>
</organism>
<evidence type="ECO:0000259" key="2">
    <source>
        <dbReference type="Pfam" id="PF05970"/>
    </source>
</evidence>
<dbReference type="OrthoDB" id="5860629at2759"/>
<dbReference type="GO" id="GO:0005524">
    <property type="term" value="F:ATP binding"/>
    <property type="evidence" value="ECO:0007669"/>
    <property type="project" value="UniProtKB-KW"/>
</dbReference>
<proteinExistence type="inferred from homology"/>
<dbReference type="STRING" id="930992.A0A0D0AHI4"/>
<keyword evidence="1" id="KW-0233">DNA recombination</keyword>
<reference evidence="4" key="2">
    <citation type="submission" date="2015-01" db="EMBL/GenBank/DDBJ databases">
        <title>Evolutionary Origins and Diversification of the Mycorrhizal Mutualists.</title>
        <authorList>
            <consortium name="DOE Joint Genome Institute"/>
            <consortium name="Mycorrhizal Genomics Consortium"/>
            <person name="Kohler A."/>
            <person name="Kuo A."/>
            <person name="Nagy L.G."/>
            <person name="Floudas D."/>
            <person name="Copeland A."/>
            <person name="Barry K.W."/>
            <person name="Cichocki N."/>
            <person name="Veneault-Fourrey C."/>
            <person name="LaButti K."/>
            <person name="Lindquist E.A."/>
            <person name="Lipzen A."/>
            <person name="Lundell T."/>
            <person name="Morin E."/>
            <person name="Murat C."/>
            <person name="Riley R."/>
            <person name="Ohm R."/>
            <person name="Sun H."/>
            <person name="Tunlid A."/>
            <person name="Henrissat B."/>
            <person name="Grigoriev I.V."/>
            <person name="Hibbett D.S."/>
            <person name="Martin F."/>
        </authorList>
    </citation>
    <scope>NUCLEOTIDE SEQUENCE [LARGE SCALE GENOMIC DNA]</scope>
    <source>
        <strain evidence="4">UH-Slu-Lm8-n1</strain>
    </source>
</reference>
<keyword evidence="1" id="KW-0234">DNA repair</keyword>
<dbReference type="PANTHER" id="PTHR10492">
    <property type="match status" value="1"/>
</dbReference>
<dbReference type="AlphaFoldDB" id="A0A0D0AHI4"/>
<dbReference type="GO" id="GO:0006281">
    <property type="term" value="P:DNA repair"/>
    <property type="evidence" value="ECO:0007669"/>
    <property type="project" value="UniProtKB-KW"/>
</dbReference>
<dbReference type="GO" id="GO:0006310">
    <property type="term" value="P:DNA recombination"/>
    <property type="evidence" value="ECO:0007669"/>
    <property type="project" value="UniProtKB-KW"/>
</dbReference>
<dbReference type="PANTHER" id="PTHR10492:SF57">
    <property type="entry name" value="ATP-DEPENDENT DNA HELICASE"/>
    <property type="match status" value="1"/>
</dbReference>
<dbReference type="Gene3D" id="3.40.50.300">
    <property type="entry name" value="P-loop containing nucleotide triphosphate hydrolases"/>
    <property type="match status" value="1"/>
</dbReference>
<dbReference type="InterPro" id="IPR027417">
    <property type="entry name" value="P-loop_NTPase"/>
</dbReference>
<comment type="cofactor">
    <cofactor evidence="1">
        <name>Mg(2+)</name>
        <dbReference type="ChEBI" id="CHEBI:18420"/>
    </cofactor>
</comment>
<comment type="catalytic activity">
    <reaction evidence="1">
        <text>ATP + H2O = ADP + phosphate + H(+)</text>
        <dbReference type="Rhea" id="RHEA:13065"/>
        <dbReference type="ChEBI" id="CHEBI:15377"/>
        <dbReference type="ChEBI" id="CHEBI:15378"/>
        <dbReference type="ChEBI" id="CHEBI:30616"/>
        <dbReference type="ChEBI" id="CHEBI:43474"/>
        <dbReference type="ChEBI" id="CHEBI:456216"/>
        <dbReference type="EC" id="5.6.2.3"/>
    </reaction>
</comment>
<feature type="domain" description="DNA helicase Pif1-like DEAD-box helicase" evidence="2">
    <location>
        <begin position="1"/>
        <end position="81"/>
    </location>
</feature>
<name>A0A0D0AHI4_9AGAM</name>
<gene>
    <name evidence="3" type="ORF">CY34DRAFT_38698</name>
</gene>
<comment type="similarity">
    <text evidence="1">Belongs to the helicase family.</text>
</comment>
<feature type="non-terminal residue" evidence="3">
    <location>
        <position position="81"/>
    </location>
</feature>
<keyword evidence="1" id="KW-0547">Nucleotide-binding</keyword>
<dbReference type="GO" id="GO:0043139">
    <property type="term" value="F:5'-3' DNA helicase activity"/>
    <property type="evidence" value="ECO:0007669"/>
    <property type="project" value="UniProtKB-EC"/>
</dbReference>
<dbReference type="EC" id="5.6.2.3" evidence="1"/>
<dbReference type="InterPro" id="IPR010285">
    <property type="entry name" value="DNA_helicase_pif1-like_DEAD"/>
</dbReference>